<dbReference type="Proteomes" id="UP001198565">
    <property type="component" value="Unassembled WGS sequence"/>
</dbReference>
<evidence type="ECO:0000313" key="3">
    <source>
        <dbReference type="Proteomes" id="UP001198565"/>
    </source>
</evidence>
<comment type="caution">
    <text evidence="2">The sequence shown here is derived from an EMBL/GenBank/DDBJ whole genome shotgun (WGS) entry which is preliminary data.</text>
</comment>
<evidence type="ECO:0000256" key="1">
    <source>
        <dbReference type="SAM" id="Phobius"/>
    </source>
</evidence>
<accession>A0ABS7QZG8</accession>
<evidence type="ECO:0000313" key="2">
    <source>
        <dbReference type="EMBL" id="MBY8888613.1"/>
    </source>
</evidence>
<dbReference type="RefSeq" id="WP_222981322.1">
    <property type="nucleotide sequence ID" value="NZ_JAINVZ010000026.1"/>
</dbReference>
<organism evidence="2 3">
    <name type="scientific">Streptantibioticus parmotrematis</name>
    <dbReference type="NCBI Taxonomy" id="2873249"/>
    <lineage>
        <taxon>Bacteria</taxon>
        <taxon>Bacillati</taxon>
        <taxon>Actinomycetota</taxon>
        <taxon>Actinomycetes</taxon>
        <taxon>Kitasatosporales</taxon>
        <taxon>Streptomycetaceae</taxon>
        <taxon>Streptantibioticus</taxon>
    </lineage>
</organism>
<keyword evidence="3" id="KW-1185">Reference proteome</keyword>
<feature type="transmembrane region" description="Helical" evidence="1">
    <location>
        <begin position="57"/>
        <end position="75"/>
    </location>
</feature>
<keyword evidence="1" id="KW-0812">Transmembrane</keyword>
<gene>
    <name evidence="2" type="ORF">K7472_27775</name>
</gene>
<sequence length="81" mass="8722">MAVFGAVLILVALVGIPRLRVYGAECDSLIGQLAQYGSQSTSMKCTTVDYLLQAKDWILAWGVFSLLGGAFLMAVSRAHEE</sequence>
<proteinExistence type="predicted"/>
<keyword evidence="1" id="KW-1133">Transmembrane helix</keyword>
<protein>
    <submittedName>
        <fullName evidence="2">Uncharacterized protein</fullName>
    </submittedName>
</protein>
<reference evidence="2 3" key="1">
    <citation type="submission" date="2021-08" db="EMBL/GenBank/DDBJ databases">
        <title>Streptomyces sp. PTM05 isolated from lichen.</title>
        <authorList>
            <person name="Somphong A."/>
            <person name="Phongsopitanun W."/>
            <person name="Tanasupawat S."/>
        </authorList>
    </citation>
    <scope>NUCLEOTIDE SEQUENCE [LARGE SCALE GENOMIC DNA]</scope>
    <source>
        <strain evidence="2 3">Ptm05</strain>
    </source>
</reference>
<dbReference type="EMBL" id="JAINVZ010000026">
    <property type="protein sequence ID" value="MBY8888613.1"/>
    <property type="molecule type" value="Genomic_DNA"/>
</dbReference>
<keyword evidence="1" id="KW-0472">Membrane</keyword>
<name>A0ABS7QZG8_9ACTN</name>